<feature type="domain" description="Amidohydrolase-related" evidence="9">
    <location>
        <begin position="265"/>
        <end position="380"/>
    </location>
</feature>
<keyword evidence="2 7" id="KW-0479">Metal-binding</keyword>
<evidence type="ECO:0000256" key="2">
    <source>
        <dbReference type="ARBA" id="ARBA00022723"/>
    </source>
</evidence>
<dbReference type="RefSeq" id="WP_343955345.1">
    <property type="nucleotide sequence ID" value="NZ_BAAAHQ010000063.1"/>
</dbReference>
<dbReference type="Proteomes" id="UP001501578">
    <property type="component" value="Unassembled WGS sequence"/>
</dbReference>
<dbReference type="Gene3D" id="3.20.20.140">
    <property type="entry name" value="Metal-dependent hydrolases"/>
    <property type="match status" value="1"/>
</dbReference>
<keyword evidence="11" id="KW-1185">Reference proteome</keyword>
<feature type="binding site" evidence="7">
    <location>
        <position position="183"/>
    </location>
    <ligand>
        <name>4-imidazolone-5-propanoate</name>
        <dbReference type="ChEBI" id="CHEBI:77893"/>
    </ligand>
</feature>
<evidence type="ECO:0000313" key="10">
    <source>
        <dbReference type="EMBL" id="GAA0954122.1"/>
    </source>
</evidence>
<sequence>MTPTQGQAPGPTPTPASAPGAAPGRSSVLIDGIGLLYTGDPEREEIADAAMVVQDGRVVWTGPASRAPDTDLREDVGGRCVIPGFVDSHAHLVFAGDRTAEFAARMSGRAYSAGGIRTTVAATRAADDETLRARVAGLVEEMRRQGTTTVEIKSGYGLTVEDELRSLRIAADWTSETTYLGAHVVPDGVSADDYVRLVTGEMLAACAPYARWVDVFCERGAFDGDQSREILTQGMRAGLLPRVHANQLTEGPGVRLAVELGAASADHCTHLSDADVDALASSDTVATLLPGAEFSTRSPYPDARRLIDAGATVAIATDCNPGSSFTSSMPFCVALAVREMRMTPLEAVRAATYGGARALRRDDVGVLRPGARADWAVLDAPSYVHLAYRPGVPLVARVSSLGRSTETLPAA</sequence>
<feature type="region of interest" description="Disordered" evidence="8">
    <location>
        <begin position="1"/>
        <end position="24"/>
    </location>
</feature>
<dbReference type="EMBL" id="BAAAHQ010000063">
    <property type="protein sequence ID" value="GAA0954122.1"/>
    <property type="molecule type" value="Genomic_DNA"/>
</dbReference>
<feature type="binding site" evidence="7">
    <location>
        <position position="318"/>
    </location>
    <ligand>
        <name>Zn(2+)</name>
        <dbReference type="ChEBI" id="CHEBI:29105"/>
    </ligand>
</feature>
<dbReference type="EC" id="3.5.2.7" evidence="1 7"/>
<proteinExistence type="inferred from homology"/>
<dbReference type="InterPro" id="IPR032466">
    <property type="entry name" value="Metal_Hydrolase"/>
</dbReference>
<evidence type="ECO:0000256" key="5">
    <source>
        <dbReference type="ARBA" id="ARBA00022833"/>
    </source>
</evidence>
<evidence type="ECO:0000256" key="4">
    <source>
        <dbReference type="ARBA" id="ARBA00022808"/>
    </source>
</evidence>
<feature type="binding site" evidence="7">
    <location>
        <position position="247"/>
    </location>
    <ligand>
        <name>4-imidazolone-5-propanoate</name>
        <dbReference type="ChEBI" id="CHEBI:77893"/>
    </ligand>
</feature>
<feature type="binding site" evidence="7">
    <location>
        <position position="244"/>
    </location>
    <ligand>
        <name>Zn(2+)</name>
        <dbReference type="ChEBI" id="CHEBI:29105"/>
    </ligand>
</feature>
<feature type="binding site" evidence="7">
    <location>
        <position position="244"/>
    </location>
    <ligand>
        <name>Fe(3+)</name>
        <dbReference type="ChEBI" id="CHEBI:29034"/>
    </ligand>
</feature>
<dbReference type="NCBIfam" id="TIGR01224">
    <property type="entry name" value="hutI"/>
    <property type="match status" value="1"/>
</dbReference>
<name>A0ABN1RAN9_9ACTN</name>
<dbReference type="HAMAP" id="MF_00372">
    <property type="entry name" value="HutI"/>
    <property type="match status" value="1"/>
</dbReference>
<evidence type="ECO:0000256" key="7">
    <source>
        <dbReference type="HAMAP-Rule" id="MF_00372"/>
    </source>
</evidence>
<dbReference type="PANTHER" id="PTHR42752:SF1">
    <property type="entry name" value="IMIDAZOLONEPROPIONASE-RELATED"/>
    <property type="match status" value="1"/>
</dbReference>
<reference evidence="10 11" key="1">
    <citation type="journal article" date="2019" name="Int. J. Syst. Evol. Microbiol.">
        <title>The Global Catalogue of Microorganisms (GCM) 10K type strain sequencing project: providing services to taxonomists for standard genome sequencing and annotation.</title>
        <authorList>
            <consortium name="The Broad Institute Genomics Platform"/>
            <consortium name="The Broad Institute Genome Sequencing Center for Infectious Disease"/>
            <person name="Wu L."/>
            <person name="Ma J."/>
        </authorList>
    </citation>
    <scope>NUCLEOTIDE SEQUENCE [LARGE SCALE GENOMIC DNA]</scope>
    <source>
        <strain evidence="10 11">JCM 11136</strain>
    </source>
</reference>
<dbReference type="PANTHER" id="PTHR42752">
    <property type="entry name" value="IMIDAZOLONEPROPIONASE"/>
    <property type="match status" value="1"/>
</dbReference>
<feature type="binding site" evidence="7">
    <location>
        <position position="156"/>
    </location>
    <ligand>
        <name>4-imidazolone-5-propanoate</name>
        <dbReference type="ChEBI" id="CHEBI:77893"/>
    </ligand>
</feature>
<comment type="pathway">
    <text evidence="7">Amino-acid degradation; L-histidine degradation into L-glutamate; N-formimidoyl-L-glutamate from L-histidine: step 3/3.</text>
</comment>
<feature type="binding site" evidence="7">
    <location>
        <position position="322"/>
    </location>
    <ligand>
        <name>N-formimidoyl-L-glutamate</name>
        <dbReference type="ChEBI" id="CHEBI:58928"/>
    </ligand>
</feature>
<feature type="binding site" evidence="7">
    <location>
        <position position="89"/>
    </location>
    <ligand>
        <name>Zn(2+)</name>
        <dbReference type="ChEBI" id="CHEBI:29105"/>
    </ligand>
</feature>
<evidence type="ECO:0000259" key="9">
    <source>
        <dbReference type="Pfam" id="PF01979"/>
    </source>
</evidence>
<accession>A0ABN1RAN9</accession>
<evidence type="ECO:0000256" key="1">
    <source>
        <dbReference type="ARBA" id="ARBA00012864"/>
    </source>
</evidence>
<comment type="catalytic activity">
    <reaction evidence="7">
        <text>4-imidazolone-5-propanoate + H2O = N-formimidoyl-L-glutamate</text>
        <dbReference type="Rhea" id="RHEA:23660"/>
        <dbReference type="ChEBI" id="CHEBI:15377"/>
        <dbReference type="ChEBI" id="CHEBI:58928"/>
        <dbReference type="ChEBI" id="CHEBI:77893"/>
        <dbReference type="EC" id="3.5.2.7"/>
    </reaction>
</comment>
<feature type="binding site" evidence="7">
    <location>
        <position position="323"/>
    </location>
    <ligand>
        <name>4-imidazolone-5-propanoate</name>
        <dbReference type="ChEBI" id="CHEBI:77893"/>
    </ligand>
</feature>
<feature type="binding site" evidence="7">
    <location>
        <position position="91"/>
    </location>
    <ligand>
        <name>Fe(3+)</name>
        <dbReference type="ChEBI" id="CHEBI:29034"/>
    </ligand>
</feature>
<dbReference type="Pfam" id="PF01979">
    <property type="entry name" value="Amidohydro_1"/>
    <property type="match status" value="1"/>
</dbReference>
<dbReference type="Gene3D" id="2.30.40.10">
    <property type="entry name" value="Urease, subunit C, domain 1"/>
    <property type="match status" value="1"/>
</dbReference>
<keyword evidence="4 7" id="KW-0369">Histidine metabolism</keyword>
<dbReference type="SUPFAM" id="SSF51338">
    <property type="entry name" value="Composite domain of metallo-dependent hydrolases"/>
    <property type="match status" value="1"/>
</dbReference>
<comment type="similarity">
    <text evidence="7">Belongs to the metallo-dependent hydrolases superfamily. HutI family.</text>
</comment>
<evidence type="ECO:0000256" key="3">
    <source>
        <dbReference type="ARBA" id="ARBA00022801"/>
    </source>
</evidence>
<keyword evidence="6 7" id="KW-0408">Iron</keyword>
<evidence type="ECO:0000256" key="8">
    <source>
        <dbReference type="SAM" id="MobiDB-lite"/>
    </source>
</evidence>
<protein>
    <recommendedName>
        <fullName evidence="1 7">Imidazolonepropionase</fullName>
        <ecNumber evidence="1 7">3.5.2.7</ecNumber>
    </recommendedName>
    <alternativeName>
        <fullName evidence="7">Imidazolone-5-propionate hydrolase</fullName>
    </alternativeName>
</protein>
<keyword evidence="7" id="KW-0963">Cytoplasm</keyword>
<comment type="cofactor">
    <cofactor evidence="7">
        <name>Zn(2+)</name>
        <dbReference type="ChEBI" id="CHEBI:29105"/>
    </cofactor>
    <cofactor evidence="7">
        <name>Fe(3+)</name>
        <dbReference type="ChEBI" id="CHEBI:29034"/>
    </cofactor>
    <text evidence="7">Binds 1 zinc or iron ion per subunit.</text>
</comment>
<dbReference type="SUPFAM" id="SSF51556">
    <property type="entry name" value="Metallo-dependent hydrolases"/>
    <property type="match status" value="1"/>
</dbReference>
<comment type="subcellular location">
    <subcellularLocation>
        <location evidence="7">Cytoplasm</location>
    </subcellularLocation>
</comment>
<dbReference type="InterPro" id="IPR005920">
    <property type="entry name" value="HutI"/>
</dbReference>
<feature type="binding site" evidence="7">
    <location>
        <position position="318"/>
    </location>
    <ligand>
        <name>Fe(3+)</name>
        <dbReference type="ChEBI" id="CHEBI:29034"/>
    </ligand>
</feature>
<dbReference type="InterPro" id="IPR006680">
    <property type="entry name" value="Amidohydro-rel"/>
</dbReference>
<feature type="binding site" evidence="7">
    <location>
        <position position="320"/>
    </location>
    <ligand>
        <name>N-formimidoyl-L-glutamate</name>
        <dbReference type="ChEBI" id="CHEBI:58928"/>
    </ligand>
</feature>
<evidence type="ECO:0000256" key="6">
    <source>
        <dbReference type="ARBA" id="ARBA00023004"/>
    </source>
</evidence>
<comment type="caution">
    <text evidence="10">The sequence shown here is derived from an EMBL/GenBank/DDBJ whole genome shotgun (WGS) entry which is preliminary data.</text>
</comment>
<feature type="binding site" evidence="7">
    <location>
        <position position="98"/>
    </location>
    <ligand>
        <name>4-imidazolone-5-propanoate</name>
        <dbReference type="ChEBI" id="CHEBI:77893"/>
    </ligand>
</feature>
<evidence type="ECO:0000313" key="11">
    <source>
        <dbReference type="Proteomes" id="UP001501578"/>
    </source>
</evidence>
<organism evidence="10 11">
    <name type="scientific">Nonomuraea longicatena</name>
    <dbReference type="NCBI Taxonomy" id="83682"/>
    <lineage>
        <taxon>Bacteria</taxon>
        <taxon>Bacillati</taxon>
        <taxon>Actinomycetota</taxon>
        <taxon>Actinomycetes</taxon>
        <taxon>Streptosporangiales</taxon>
        <taxon>Streptosporangiaceae</taxon>
        <taxon>Nonomuraea</taxon>
    </lineage>
</organism>
<feature type="binding site" evidence="7">
    <location>
        <position position="89"/>
    </location>
    <ligand>
        <name>Fe(3+)</name>
        <dbReference type="ChEBI" id="CHEBI:29034"/>
    </ligand>
</feature>
<comment type="function">
    <text evidence="7">Catalyzes the hydrolytic cleavage of the carbon-nitrogen bond in imidazolone-5-propanoate to yield N-formimidoyl-L-glutamate. It is the third step in the universal histidine degradation pathway.</text>
</comment>
<feature type="binding site" evidence="7">
    <location>
        <position position="91"/>
    </location>
    <ligand>
        <name>Zn(2+)</name>
        <dbReference type="ChEBI" id="CHEBI:29105"/>
    </ligand>
</feature>
<keyword evidence="5 7" id="KW-0862">Zinc</keyword>
<keyword evidence="3 7" id="KW-0378">Hydrolase</keyword>
<dbReference type="InterPro" id="IPR011059">
    <property type="entry name" value="Metal-dep_hydrolase_composite"/>
</dbReference>
<gene>
    <name evidence="10" type="primary">hutI_2</name>
    <name evidence="7" type="synonym">hutI</name>
    <name evidence="10" type="ORF">GCM10009560_77770</name>
</gene>
<feature type="binding site" evidence="7">
    <location>
        <position position="156"/>
    </location>
    <ligand>
        <name>N-formimidoyl-L-glutamate</name>
        <dbReference type="ChEBI" id="CHEBI:58928"/>
    </ligand>
</feature>